<dbReference type="PANTHER" id="PTHR33653">
    <property type="entry name" value="RIBONUCLEASE VAPC2"/>
    <property type="match status" value="1"/>
</dbReference>
<comment type="cofactor">
    <cofactor evidence="1 8">
        <name>Mg(2+)</name>
        <dbReference type="ChEBI" id="CHEBI:18420"/>
    </cofactor>
</comment>
<dbReference type="GO" id="GO:0090729">
    <property type="term" value="F:toxin activity"/>
    <property type="evidence" value="ECO:0007669"/>
    <property type="project" value="UniProtKB-KW"/>
</dbReference>
<dbReference type="InterPro" id="IPR029060">
    <property type="entry name" value="PIN-like_dom_sf"/>
</dbReference>
<dbReference type="InterPro" id="IPR002716">
    <property type="entry name" value="PIN_dom"/>
</dbReference>
<dbReference type="PANTHER" id="PTHR33653:SF1">
    <property type="entry name" value="RIBONUCLEASE VAPC2"/>
    <property type="match status" value="1"/>
</dbReference>
<dbReference type="InterPro" id="IPR050556">
    <property type="entry name" value="Type_II_TA_system_RNase"/>
</dbReference>
<feature type="binding site" evidence="8">
    <location>
        <position position="103"/>
    </location>
    <ligand>
        <name>Mg(2+)</name>
        <dbReference type="ChEBI" id="CHEBI:18420"/>
    </ligand>
</feature>
<reference evidence="10 11" key="1">
    <citation type="submission" date="2020-07" db="EMBL/GenBank/DDBJ databases">
        <title>Sequencing the genomes of 1000 actinobacteria strains.</title>
        <authorList>
            <person name="Klenk H.-P."/>
        </authorList>
    </citation>
    <scope>NUCLEOTIDE SEQUENCE [LARGE SCALE GENOMIC DNA]</scope>
    <source>
        <strain evidence="10 11">DSM 45772</strain>
    </source>
</reference>
<dbReference type="Gene3D" id="3.40.50.1010">
    <property type="entry name" value="5'-nuclease"/>
    <property type="match status" value="1"/>
</dbReference>
<dbReference type="AlphaFoldDB" id="A0A7Y9J6P8"/>
<dbReference type="RefSeq" id="WP_179794323.1">
    <property type="nucleotide sequence ID" value="NZ_BAABHP010000021.1"/>
</dbReference>
<keyword evidence="2 8" id="KW-1277">Toxin-antitoxin system</keyword>
<comment type="similarity">
    <text evidence="7 8">Belongs to the PINc/VapC protein family.</text>
</comment>
<evidence type="ECO:0000256" key="1">
    <source>
        <dbReference type="ARBA" id="ARBA00001946"/>
    </source>
</evidence>
<dbReference type="InterPro" id="IPR022907">
    <property type="entry name" value="VapC_family"/>
</dbReference>
<organism evidence="10 11">
    <name type="scientific">Actinomycetospora corticicola</name>
    <dbReference type="NCBI Taxonomy" id="663602"/>
    <lineage>
        <taxon>Bacteria</taxon>
        <taxon>Bacillati</taxon>
        <taxon>Actinomycetota</taxon>
        <taxon>Actinomycetes</taxon>
        <taxon>Pseudonocardiales</taxon>
        <taxon>Pseudonocardiaceae</taxon>
        <taxon>Actinomycetospora</taxon>
    </lineage>
</organism>
<evidence type="ECO:0000256" key="3">
    <source>
        <dbReference type="ARBA" id="ARBA00022722"/>
    </source>
</evidence>
<feature type="domain" description="PIN" evidence="9">
    <location>
        <begin position="2"/>
        <end position="128"/>
    </location>
</feature>
<evidence type="ECO:0000259" key="9">
    <source>
        <dbReference type="Pfam" id="PF01850"/>
    </source>
</evidence>
<dbReference type="Pfam" id="PF01850">
    <property type="entry name" value="PIN"/>
    <property type="match status" value="1"/>
</dbReference>
<evidence type="ECO:0000256" key="6">
    <source>
        <dbReference type="ARBA" id="ARBA00022842"/>
    </source>
</evidence>
<keyword evidence="11" id="KW-1185">Reference proteome</keyword>
<comment type="function">
    <text evidence="8">Toxic component of a toxin-antitoxin (TA) system. An RNase.</text>
</comment>
<evidence type="ECO:0000313" key="10">
    <source>
        <dbReference type="EMBL" id="NYD36684.1"/>
    </source>
</evidence>
<dbReference type="GO" id="GO:0004540">
    <property type="term" value="F:RNA nuclease activity"/>
    <property type="evidence" value="ECO:0007669"/>
    <property type="project" value="InterPro"/>
</dbReference>
<dbReference type="SUPFAM" id="SSF88723">
    <property type="entry name" value="PIN domain-like"/>
    <property type="match status" value="1"/>
</dbReference>
<feature type="binding site" evidence="8">
    <location>
        <position position="5"/>
    </location>
    <ligand>
        <name>Mg(2+)</name>
        <dbReference type="ChEBI" id="CHEBI:18420"/>
    </ligand>
</feature>
<gene>
    <name evidence="8" type="primary">vapC</name>
    <name evidence="10" type="ORF">BJ983_002786</name>
</gene>
<keyword evidence="8" id="KW-0800">Toxin</keyword>
<evidence type="ECO:0000256" key="2">
    <source>
        <dbReference type="ARBA" id="ARBA00022649"/>
    </source>
</evidence>
<protein>
    <recommendedName>
        <fullName evidence="8">Ribonuclease VapC</fullName>
        <shortName evidence="8">RNase VapC</shortName>
        <ecNumber evidence="8">3.1.-.-</ecNumber>
    </recommendedName>
    <alternativeName>
        <fullName evidence="8">Toxin VapC</fullName>
    </alternativeName>
</protein>
<evidence type="ECO:0000256" key="4">
    <source>
        <dbReference type="ARBA" id="ARBA00022723"/>
    </source>
</evidence>
<evidence type="ECO:0000256" key="5">
    <source>
        <dbReference type="ARBA" id="ARBA00022801"/>
    </source>
</evidence>
<keyword evidence="3 8" id="KW-0540">Nuclease</keyword>
<dbReference type="GO" id="GO:0016787">
    <property type="term" value="F:hydrolase activity"/>
    <property type="evidence" value="ECO:0007669"/>
    <property type="project" value="UniProtKB-KW"/>
</dbReference>
<proteinExistence type="inferred from homology"/>
<comment type="caution">
    <text evidence="10">The sequence shown here is derived from an EMBL/GenBank/DDBJ whole genome shotgun (WGS) entry which is preliminary data.</text>
</comment>
<dbReference type="HAMAP" id="MF_00265">
    <property type="entry name" value="VapC_Nob1"/>
    <property type="match status" value="1"/>
</dbReference>
<dbReference type="EMBL" id="JACCBN010000001">
    <property type="protein sequence ID" value="NYD36684.1"/>
    <property type="molecule type" value="Genomic_DNA"/>
</dbReference>
<keyword evidence="6 8" id="KW-0460">Magnesium</keyword>
<dbReference type="EC" id="3.1.-.-" evidence="8"/>
<evidence type="ECO:0000313" key="11">
    <source>
        <dbReference type="Proteomes" id="UP000535890"/>
    </source>
</evidence>
<name>A0A7Y9J6P8_9PSEU</name>
<accession>A0A7Y9J6P8</accession>
<sequence>MIVLDTNVVSDLARHRRPVALDDWIATEVDDIAVSAVSIAEVEAGIAIMPVGARREGVDGDVRFVVDDVLEGNVIDFDRAAAEQYGAVVAARRAAGRPISVPDAQIAAICRARGATLATRNTRDFEHTGVTVFDPSS</sequence>
<keyword evidence="5 8" id="KW-0378">Hydrolase</keyword>
<dbReference type="GO" id="GO:0000287">
    <property type="term" value="F:magnesium ion binding"/>
    <property type="evidence" value="ECO:0007669"/>
    <property type="project" value="UniProtKB-UniRule"/>
</dbReference>
<evidence type="ECO:0000256" key="7">
    <source>
        <dbReference type="ARBA" id="ARBA00038093"/>
    </source>
</evidence>
<evidence type="ECO:0000256" key="8">
    <source>
        <dbReference type="HAMAP-Rule" id="MF_00265"/>
    </source>
</evidence>
<keyword evidence="4 8" id="KW-0479">Metal-binding</keyword>
<dbReference type="Proteomes" id="UP000535890">
    <property type="component" value="Unassembled WGS sequence"/>
</dbReference>